<reference evidence="1" key="2">
    <citation type="submission" date="2025-08" db="UniProtKB">
        <authorList>
            <consortium name="Ensembl"/>
        </authorList>
    </citation>
    <scope>IDENTIFICATION</scope>
</reference>
<dbReference type="AlphaFoldDB" id="G1KY06"/>
<dbReference type="InParanoid" id="G1KY06"/>
<dbReference type="InterPro" id="IPR027413">
    <property type="entry name" value="GROEL-like_equatorial_sf"/>
</dbReference>
<evidence type="ECO:0000313" key="1">
    <source>
        <dbReference type="Ensembl" id="ENSACAP00000020510.2"/>
    </source>
</evidence>
<proteinExistence type="predicted"/>
<dbReference type="Gene3D" id="3.30.260.10">
    <property type="entry name" value="TCP-1-like chaperonin intermediate domain"/>
    <property type="match status" value="1"/>
</dbReference>
<dbReference type="STRING" id="28377.ENSACAP00000020510"/>
<dbReference type="Ensembl" id="ENSACAT00000011910.3">
    <property type="protein sequence ID" value="ENSACAP00000020510.2"/>
    <property type="gene ID" value="ENSACAG00000011925.3"/>
</dbReference>
<evidence type="ECO:0000313" key="2">
    <source>
        <dbReference type="Proteomes" id="UP000001646"/>
    </source>
</evidence>
<dbReference type="HOGENOM" id="CLU_025269_0_0_1"/>
<dbReference type="Proteomes" id="UP000001646">
    <property type="component" value="Chromosome 5"/>
</dbReference>
<dbReference type="SUPFAM" id="SSF52029">
    <property type="entry name" value="GroEL apical domain-like"/>
    <property type="match status" value="1"/>
</dbReference>
<sequence>MKLVQDVLSYQLHSINKMAHPFQFNLSEVVTRCLPGVSEIHSCVYPGYATLICPEKVAIAKRLYQDQPLRVILVDGDLTETYHHLGFNKPQNVRILFESASDLENSLRSWVDSTLDILIQFGINLVLVQGAMCRSLEQRCLMNNILVVNGVAHNALRAFGAITGTEWVTYLTQLNEHCIGKGVYMKLCETPESSGMELNGQMLVSLIAKGIALTTVVLGCSVMSKMQATEDNFWTCASRVHHALLDQAVFPGGGTVEFLCLSYLGNLEKATKFSKGEFNAGISWLGKSSEQYQPLVLSALARGWHQYLCTIMCNTTKCTSELEASTFIQQHLQKAAACDSPAAYILDEFKEGRMGVASIEYVGMHGKAPKVYDNVRAKTEAWQRALDLVLLTLTQYKILTTHFGELTSLPILII</sequence>
<organism evidence="1 2">
    <name type="scientific">Anolis carolinensis</name>
    <name type="common">Green anole</name>
    <name type="synonym">American chameleon</name>
    <dbReference type="NCBI Taxonomy" id="28377"/>
    <lineage>
        <taxon>Eukaryota</taxon>
        <taxon>Metazoa</taxon>
        <taxon>Chordata</taxon>
        <taxon>Craniata</taxon>
        <taxon>Vertebrata</taxon>
        <taxon>Euteleostomi</taxon>
        <taxon>Lepidosauria</taxon>
        <taxon>Squamata</taxon>
        <taxon>Bifurcata</taxon>
        <taxon>Unidentata</taxon>
        <taxon>Episquamata</taxon>
        <taxon>Toxicofera</taxon>
        <taxon>Iguania</taxon>
        <taxon>Dactyloidae</taxon>
        <taxon>Anolis</taxon>
    </lineage>
</organism>
<dbReference type="GO" id="GO:0005524">
    <property type="term" value="F:ATP binding"/>
    <property type="evidence" value="ECO:0007669"/>
    <property type="project" value="InterPro"/>
</dbReference>
<dbReference type="InterPro" id="IPR027409">
    <property type="entry name" value="GroEL-like_apical_dom_sf"/>
</dbReference>
<dbReference type="Gene3D" id="1.10.560.10">
    <property type="entry name" value="GroEL-like equatorial domain"/>
    <property type="match status" value="1"/>
</dbReference>
<dbReference type="Bgee" id="ENSACAG00000011925">
    <property type="expression patterns" value="Expressed in hindlimb bud and 10 other cell types or tissues"/>
</dbReference>
<dbReference type="Gene3D" id="3.50.7.10">
    <property type="entry name" value="GroEL"/>
    <property type="match status" value="1"/>
</dbReference>
<dbReference type="GO" id="GO:0051131">
    <property type="term" value="P:chaperone-mediated protein complex assembly"/>
    <property type="evidence" value="ECO:0007669"/>
    <property type="project" value="InterPro"/>
</dbReference>
<dbReference type="InterPro" id="IPR027410">
    <property type="entry name" value="TCP-1-like_intermed_sf"/>
</dbReference>
<protein>
    <submittedName>
        <fullName evidence="1">Uncharacterized protein</fullName>
    </submittedName>
</protein>
<accession>G1KY06</accession>
<dbReference type="Pfam" id="PF00118">
    <property type="entry name" value="Cpn60_TCP1"/>
    <property type="match status" value="1"/>
</dbReference>
<dbReference type="GeneTree" id="ENSGT00390000008984"/>
<dbReference type="InterPro" id="IPR002423">
    <property type="entry name" value="Cpn60/GroEL/TCP-1"/>
</dbReference>
<reference evidence="1" key="3">
    <citation type="submission" date="2025-09" db="UniProtKB">
        <authorList>
            <consortium name="Ensembl"/>
        </authorList>
    </citation>
    <scope>IDENTIFICATION</scope>
</reference>
<keyword evidence="2" id="KW-1185">Reference proteome</keyword>
<dbReference type="eggNOG" id="ENOG502QUYD">
    <property type="taxonomic scope" value="Eukaryota"/>
</dbReference>
<name>G1KY06_ANOCA</name>
<dbReference type="InterPro" id="IPR042984">
    <property type="entry name" value="BBS12"/>
</dbReference>
<dbReference type="PANTHER" id="PTHR46883">
    <property type="entry name" value="BARDET-BIEDL SYNDROME 12 PROTEIN"/>
    <property type="match status" value="1"/>
</dbReference>
<dbReference type="PANTHER" id="PTHR46883:SF1">
    <property type="entry name" value="BARDET-BIEDL SYNDROME 12 PROTEIN"/>
    <property type="match status" value="1"/>
</dbReference>
<reference evidence="1 2" key="1">
    <citation type="submission" date="2009-12" db="EMBL/GenBank/DDBJ databases">
        <title>The Genome Sequence of Anolis carolinensis (Green Anole Lizard).</title>
        <authorList>
            <consortium name="The Genome Sequencing Platform"/>
            <person name="Di Palma F."/>
            <person name="Alfoldi J."/>
            <person name="Heiman D."/>
            <person name="Young S."/>
            <person name="Grabherr M."/>
            <person name="Johnson J."/>
            <person name="Lander E.S."/>
            <person name="Lindblad-Toh K."/>
        </authorList>
    </citation>
    <scope>NUCLEOTIDE SEQUENCE [LARGE SCALE GENOMIC DNA]</scope>
    <source>
        <strain evidence="1 2">JBL SC #1</strain>
    </source>
</reference>